<organism evidence="1">
    <name type="scientific">Aegilops tauschii</name>
    <name type="common">Tausch's goatgrass</name>
    <name type="synonym">Aegilops squarrosa</name>
    <dbReference type="NCBI Taxonomy" id="37682"/>
    <lineage>
        <taxon>Eukaryota</taxon>
        <taxon>Viridiplantae</taxon>
        <taxon>Streptophyta</taxon>
        <taxon>Embryophyta</taxon>
        <taxon>Tracheophyta</taxon>
        <taxon>Spermatophyta</taxon>
        <taxon>Magnoliopsida</taxon>
        <taxon>Liliopsida</taxon>
        <taxon>Poales</taxon>
        <taxon>Poaceae</taxon>
        <taxon>BOP clade</taxon>
        <taxon>Pooideae</taxon>
        <taxon>Triticodae</taxon>
        <taxon>Triticeae</taxon>
        <taxon>Triticinae</taxon>
        <taxon>Aegilops</taxon>
    </lineage>
</organism>
<dbReference type="PANTHER" id="PTHR36781">
    <property type="entry name" value="OS05G0114600 PROTEIN"/>
    <property type="match status" value="1"/>
</dbReference>
<name>M8BE95_AEGTA</name>
<dbReference type="EnsemblPlants" id="EMT12266">
    <property type="protein sequence ID" value="EMT12266"/>
    <property type="gene ID" value="F775_24990"/>
</dbReference>
<accession>M8BE95</accession>
<dbReference type="PANTHER" id="PTHR36781:SF1">
    <property type="entry name" value="OS05G0114600 PROTEIN"/>
    <property type="match status" value="1"/>
</dbReference>
<dbReference type="AlphaFoldDB" id="M8BE95"/>
<reference evidence="1" key="1">
    <citation type="submission" date="2015-06" db="UniProtKB">
        <authorList>
            <consortium name="EnsemblPlants"/>
        </authorList>
    </citation>
    <scope>IDENTIFICATION</scope>
</reference>
<sequence length="120" mass="13509">MRTKRKGNKVDCIAAEKRANTVELMKKMPQMLLDYKICVQLLSYKLSCGDKRFVLRFFGLSRPGSLVLAGSAKSEAKVVLFDPGTVVEMDEEGCWLEDPEPSQLLCLTVPLPCLPEWPNF</sequence>
<evidence type="ECO:0000313" key="1">
    <source>
        <dbReference type="EnsemblPlants" id="EMT12266"/>
    </source>
</evidence>
<protein>
    <submittedName>
        <fullName evidence="1">Uncharacterized protein</fullName>
    </submittedName>
</protein>
<proteinExistence type="predicted"/>